<dbReference type="EC" id="4.2.1.2" evidence="2"/>
<evidence type="ECO:0000313" key="2">
    <source>
        <dbReference type="EMBL" id="CAA9537409.1"/>
    </source>
</evidence>
<feature type="non-terminal residue" evidence="2">
    <location>
        <position position="23"/>
    </location>
</feature>
<name>A0A6J4U0D4_9BACT</name>
<reference evidence="2" key="1">
    <citation type="submission" date="2020-02" db="EMBL/GenBank/DDBJ databases">
        <authorList>
            <person name="Meier V. D."/>
        </authorList>
    </citation>
    <scope>NUCLEOTIDE SEQUENCE</scope>
    <source>
        <strain evidence="2">AVDCRST_MAG73</strain>
    </source>
</reference>
<gene>
    <name evidence="2" type="ORF">AVDCRST_MAG73-1551</name>
</gene>
<protein>
    <submittedName>
        <fullName evidence="2">Fumarate hydratase class II</fullName>
        <ecNumber evidence="2">4.2.1.2</ecNumber>
    </submittedName>
</protein>
<accession>A0A6J4U0D4</accession>
<feature type="region of interest" description="Disordered" evidence="1">
    <location>
        <begin position="1"/>
        <end position="23"/>
    </location>
</feature>
<dbReference type="AlphaFoldDB" id="A0A6J4U0D4"/>
<evidence type="ECO:0000256" key="1">
    <source>
        <dbReference type="SAM" id="MobiDB-lite"/>
    </source>
</evidence>
<keyword evidence="2" id="KW-0456">Lyase</keyword>
<proteinExistence type="predicted"/>
<dbReference type="GO" id="GO:0004333">
    <property type="term" value="F:fumarate hydratase activity"/>
    <property type="evidence" value="ECO:0007669"/>
    <property type="project" value="UniProtKB-EC"/>
</dbReference>
<dbReference type="EMBL" id="CADCWE010000093">
    <property type="protein sequence ID" value="CAA9537409.1"/>
    <property type="molecule type" value="Genomic_DNA"/>
</dbReference>
<organism evidence="2">
    <name type="scientific">uncultured Thermomicrobiales bacterium</name>
    <dbReference type="NCBI Taxonomy" id="1645740"/>
    <lineage>
        <taxon>Bacteria</taxon>
        <taxon>Pseudomonadati</taxon>
        <taxon>Thermomicrobiota</taxon>
        <taxon>Thermomicrobia</taxon>
        <taxon>Thermomicrobiales</taxon>
        <taxon>environmental samples</taxon>
    </lineage>
</organism>
<sequence length="23" mass="2562">MADAGETRIERDTMGEVRLPKDA</sequence>